<dbReference type="Proteomes" id="UP000297777">
    <property type="component" value="Unassembled WGS sequence"/>
</dbReference>
<dbReference type="InterPro" id="IPR002347">
    <property type="entry name" value="SDR_fam"/>
</dbReference>
<sequence>MSNVGINGVALVTGGAAGIGEETGFAFAEAGASGVVFADLNIKGAKASAEKSKEFATNPQYRTLALEVNTTEPESVQAMVDLTIKEFGRIDYFVNSADKNYVRVNMLTNICTLKVGATSLAPTSDIDINNFDRTFAVNARGTMLCLRAVTKAMTAQDPRKVKGRHGDERSLGRGCIVNLGSGLSYGAGPGMMAYAASKHAVMGITKVAATDFFDSAGQRKARNSCERALPLMGEDPHVRTKFGSLADLEKVIQTVSPAKRAATPEEVANVAVFLCSPSATYVNGTGLLIDAGMMVTAHAT</sequence>
<evidence type="ECO:0000313" key="3">
    <source>
        <dbReference type="Proteomes" id="UP000297777"/>
    </source>
</evidence>
<dbReference type="CDD" id="cd05233">
    <property type="entry name" value="SDR_c"/>
    <property type="match status" value="1"/>
</dbReference>
<dbReference type="SUPFAM" id="SSF51735">
    <property type="entry name" value="NAD(P)-binding Rossmann-fold domains"/>
    <property type="match status" value="1"/>
</dbReference>
<name>A0A4Z1ESX9_9HELO</name>
<keyword evidence="1" id="KW-0521">NADP</keyword>
<evidence type="ECO:0000313" key="2">
    <source>
        <dbReference type="EMBL" id="TGO14559.1"/>
    </source>
</evidence>
<dbReference type="PRINTS" id="PR00080">
    <property type="entry name" value="SDRFAMILY"/>
</dbReference>
<evidence type="ECO:0000256" key="1">
    <source>
        <dbReference type="ARBA" id="ARBA00022857"/>
    </source>
</evidence>
<dbReference type="InterPro" id="IPR020904">
    <property type="entry name" value="Sc_DH/Rdtase_CS"/>
</dbReference>
<dbReference type="Pfam" id="PF13561">
    <property type="entry name" value="adh_short_C2"/>
    <property type="match status" value="1"/>
</dbReference>
<dbReference type="OrthoDB" id="5840532at2759"/>
<dbReference type="AlphaFoldDB" id="A0A4Z1ESX9"/>
<dbReference type="EMBL" id="PQXH01000051">
    <property type="protein sequence ID" value="TGO14559.1"/>
    <property type="molecule type" value="Genomic_DNA"/>
</dbReference>
<keyword evidence="3" id="KW-1185">Reference proteome</keyword>
<dbReference type="PRINTS" id="PR00081">
    <property type="entry name" value="GDHRDH"/>
</dbReference>
<comment type="caution">
    <text evidence="2">The sequence shown here is derived from an EMBL/GenBank/DDBJ whole genome shotgun (WGS) entry which is preliminary data.</text>
</comment>
<dbReference type="PANTHER" id="PTHR42820">
    <property type="entry name" value="SHORT-CHAIN DEHYDROGENASE REDUCTASE"/>
    <property type="match status" value="1"/>
</dbReference>
<dbReference type="Gene3D" id="3.40.50.720">
    <property type="entry name" value="NAD(P)-binding Rossmann-like Domain"/>
    <property type="match status" value="1"/>
</dbReference>
<reference evidence="2 3" key="1">
    <citation type="submission" date="2017-12" db="EMBL/GenBank/DDBJ databases">
        <title>Comparative genomics of Botrytis spp.</title>
        <authorList>
            <person name="Valero-Jimenez C.A."/>
            <person name="Tapia P."/>
            <person name="Veloso J."/>
            <person name="Silva-Moreno E."/>
            <person name="Staats M."/>
            <person name="Valdes J.H."/>
            <person name="Van Kan J.A.L."/>
        </authorList>
    </citation>
    <scope>NUCLEOTIDE SEQUENCE [LARGE SCALE GENOMIC DNA]</scope>
    <source>
        <strain evidence="2 3">Bt9001</strain>
    </source>
</reference>
<organism evidence="2 3">
    <name type="scientific">Botrytis tulipae</name>
    <dbReference type="NCBI Taxonomy" id="87230"/>
    <lineage>
        <taxon>Eukaryota</taxon>
        <taxon>Fungi</taxon>
        <taxon>Dikarya</taxon>
        <taxon>Ascomycota</taxon>
        <taxon>Pezizomycotina</taxon>
        <taxon>Leotiomycetes</taxon>
        <taxon>Helotiales</taxon>
        <taxon>Sclerotiniaceae</taxon>
        <taxon>Botrytis</taxon>
    </lineage>
</organism>
<dbReference type="PANTHER" id="PTHR42820:SF1">
    <property type="entry name" value="SHORT-CHAIN DEHYDROGENASE_REDUCTASE FAMILY PROTEIN"/>
    <property type="match status" value="1"/>
</dbReference>
<gene>
    <name evidence="2" type="ORF">BTUL_0051g00240</name>
</gene>
<dbReference type="InterPro" id="IPR036291">
    <property type="entry name" value="NAD(P)-bd_dom_sf"/>
</dbReference>
<accession>A0A4Z1ESX9</accession>
<dbReference type="PROSITE" id="PS00061">
    <property type="entry name" value="ADH_SHORT"/>
    <property type="match status" value="1"/>
</dbReference>
<protein>
    <submittedName>
        <fullName evidence="2">Uncharacterized protein</fullName>
    </submittedName>
</protein>
<proteinExistence type="predicted"/>